<dbReference type="SUPFAM" id="SSF54909">
    <property type="entry name" value="Dimeric alpha+beta barrel"/>
    <property type="match status" value="1"/>
</dbReference>
<organism evidence="1">
    <name type="scientific">hydrothermal vent metagenome</name>
    <dbReference type="NCBI Taxonomy" id="652676"/>
    <lineage>
        <taxon>unclassified sequences</taxon>
        <taxon>metagenomes</taxon>
        <taxon>ecological metagenomes</taxon>
    </lineage>
</organism>
<sequence>MSNDECVLEVVVFTVKEEYVAKMPGIRNGLRAALKDFSGLIELDTVSPLDGGRIFADIAKWDTLENAMAAAKAFESGDERFQPYMEAIEELKFMGHFKP</sequence>
<reference evidence="1" key="1">
    <citation type="submission" date="2018-06" db="EMBL/GenBank/DDBJ databases">
        <authorList>
            <person name="Zhirakovskaya E."/>
        </authorList>
    </citation>
    <scope>NUCLEOTIDE SEQUENCE</scope>
</reference>
<evidence type="ECO:0000313" key="1">
    <source>
        <dbReference type="EMBL" id="VAW99954.1"/>
    </source>
</evidence>
<dbReference type="AlphaFoldDB" id="A0A3B1B0V9"/>
<accession>A0A3B1B0V9</accession>
<dbReference type="InterPro" id="IPR011008">
    <property type="entry name" value="Dimeric_a/b-barrel"/>
</dbReference>
<evidence type="ECO:0008006" key="2">
    <source>
        <dbReference type="Google" id="ProtNLM"/>
    </source>
</evidence>
<name>A0A3B1B0V9_9ZZZZ</name>
<dbReference type="EMBL" id="UOFU01000185">
    <property type="protein sequence ID" value="VAW99954.1"/>
    <property type="molecule type" value="Genomic_DNA"/>
</dbReference>
<proteinExistence type="predicted"/>
<gene>
    <name evidence="1" type="ORF">MNBD_GAMMA20-1660</name>
</gene>
<protein>
    <recommendedName>
        <fullName evidence="2">ABM domain-containing protein</fullName>
    </recommendedName>
</protein>